<comment type="caution">
    <text evidence="1">The sequence shown here is derived from an EMBL/GenBank/DDBJ whole genome shotgun (WGS) entry which is preliminary data.</text>
</comment>
<dbReference type="SUPFAM" id="SSF49464">
    <property type="entry name" value="Carboxypeptidase regulatory domain-like"/>
    <property type="match status" value="1"/>
</dbReference>
<organism evidence="1">
    <name type="scientific">marine sediment metagenome</name>
    <dbReference type="NCBI Taxonomy" id="412755"/>
    <lineage>
        <taxon>unclassified sequences</taxon>
        <taxon>metagenomes</taxon>
        <taxon>ecological metagenomes</taxon>
    </lineage>
</organism>
<accession>X1P9C2</accession>
<evidence type="ECO:0008006" key="2">
    <source>
        <dbReference type="Google" id="ProtNLM"/>
    </source>
</evidence>
<name>X1P9C2_9ZZZZ</name>
<dbReference type="Gene3D" id="2.60.40.1120">
    <property type="entry name" value="Carboxypeptidase-like, regulatory domain"/>
    <property type="match status" value="1"/>
</dbReference>
<dbReference type="AlphaFoldDB" id="X1P9C2"/>
<evidence type="ECO:0000313" key="1">
    <source>
        <dbReference type="EMBL" id="GAI27504.1"/>
    </source>
</evidence>
<gene>
    <name evidence="1" type="ORF">S06H3_37946</name>
</gene>
<sequence>MRKIKIFTVAILCLALLGGSLYAQKTKGNIAGTVADDEGTPLPGVMVEAASPKMMGKATDVTNEKGAFRLLAVNPGTYEITFTLPGFASIIRQDIVVLVEQTITFAITMTPGTIEEQITVVGKTTDPVVAKTFIDSNVHS</sequence>
<reference evidence="1" key="1">
    <citation type="journal article" date="2014" name="Front. Microbiol.">
        <title>High frequency of phylogenetically diverse reductive dehalogenase-homologous genes in deep subseafloor sedimentary metagenomes.</title>
        <authorList>
            <person name="Kawai M."/>
            <person name="Futagami T."/>
            <person name="Toyoda A."/>
            <person name="Takaki Y."/>
            <person name="Nishi S."/>
            <person name="Hori S."/>
            <person name="Arai W."/>
            <person name="Tsubouchi T."/>
            <person name="Morono Y."/>
            <person name="Uchiyama I."/>
            <person name="Ito T."/>
            <person name="Fujiyama A."/>
            <person name="Inagaki F."/>
            <person name="Takami H."/>
        </authorList>
    </citation>
    <scope>NUCLEOTIDE SEQUENCE</scope>
    <source>
        <strain evidence="1">Expedition CK06-06</strain>
    </source>
</reference>
<dbReference type="InterPro" id="IPR008969">
    <property type="entry name" value="CarboxyPept-like_regulatory"/>
</dbReference>
<dbReference type="Pfam" id="PF13620">
    <property type="entry name" value="CarboxypepD_reg"/>
    <property type="match status" value="1"/>
</dbReference>
<proteinExistence type="predicted"/>
<dbReference type="EMBL" id="BARV01023096">
    <property type="protein sequence ID" value="GAI27504.1"/>
    <property type="molecule type" value="Genomic_DNA"/>
</dbReference>
<feature type="non-terminal residue" evidence="1">
    <location>
        <position position="140"/>
    </location>
</feature>
<protein>
    <recommendedName>
        <fullName evidence="2">TonB-dependent receptor</fullName>
    </recommendedName>
</protein>